<evidence type="ECO:0000313" key="4">
    <source>
        <dbReference type="EMBL" id="WXA92757.1"/>
    </source>
</evidence>
<proteinExistence type="inferred from homology"/>
<name>A0ABZ2K2A7_9BACT</name>
<protein>
    <recommendedName>
        <fullName evidence="1 2">Segregation and condensation protein A</fullName>
    </recommendedName>
</protein>
<gene>
    <name evidence="2" type="primary">scpA</name>
    <name evidence="4" type="ORF">LZC95_40710</name>
</gene>
<keyword evidence="2" id="KW-0159">Chromosome partition</keyword>
<dbReference type="Pfam" id="PF02616">
    <property type="entry name" value="SMC_ScpA"/>
    <property type="match status" value="1"/>
</dbReference>
<evidence type="ECO:0000256" key="2">
    <source>
        <dbReference type="HAMAP-Rule" id="MF_01805"/>
    </source>
</evidence>
<reference evidence="4 5" key="1">
    <citation type="submission" date="2021-12" db="EMBL/GenBank/DDBJ databases">
        <title>Discovery of the Pendulisporaceae a myxobacterial family with distinct sporulation behavior and unique specialized metabolism.</title>
        <authorList>
            <person name="Garcia R."/>
            <person name="Popoff A."/>
            <person name="Bader C.D."/>
            <person name="Loehr J."/>
            <person name="Walesch S."/>
            <person name="Walt C."/>
            <person name="Boldt J."/>
            <person name="Bunk B."/>
            <person name="Haeckl F.J.F.P.J."/>
            <person name="Gunesch A.P."/>
            <person name="Birkelbach J."/>
            <person name="Nuebel U."/>
            <person name="Pietschmann T."/>
            <person name="Bach T."/>
            <person name="Mueller R."/>
        </authorList>
    </citation>
    <scope>NUCLEOTIDE SEQUENCE [LARGE SCALE GENOMIC DNA]</scope>
    <source>
        <strain evidence="4 5">MSr12523</strain>
    </source>
</reference>
<dbReference type="Gene3D" id="6.10.250.2410">
    <property type="match status" value="1"/>
</dbReference>
<keyword evidence="5" id="KW-1185">Reference proteome</keyword>
<keyword evidence="2" id="KW-0131">Cell cycle</keyword>
<dbReference type="PANTHER" id="PTHR33969">
    <property type="entry name" value="SEGREGATION AND CONDENSATION PROTEIN A"/>
    <property type="match status" value="1"/>
</dbReference>
<organism evidence="4 5">
    <name type="scientific">Pendulispora brunnea</name>
    <dbReference type="NCBI Taxonomy" id="2905690"/>
    <lineage>
        <taxon>Bacteria</taxon>
        <taxon>Pseudomonadati</taxon>
        <taxon>Myxococcota</taxon>
        <taxon>Myxococcia</taxon>
        <taxon>Myxococcales</taxon>
        <taxon>Sorangiineae</taxon>
        <taxon>Pendulisporaceae</taxon>
        <taxon>Pendulispora</taxon>
    </lineage>
</organism>
<evidence type="ECO:0000256" key="3">
    <source>
        <dbReference type="SAM" id="MobiDB-lite"/>
    </source>
</evidence>
<comment type="subunit">
    <text evidence="2">Component of a cohesin-like complex composed of ScpA, ScpB and the Smc homodimer, in which ScpA and ScpB bind to the head domain of Smc. The presence of the three proteins is required for the association of the complex with DNA.</text>
</comment>
<comment type="similarity">
    <text evidence="2">Belongs to the ScpA family.</text>
</comment>
<dbReference type="Proteomes" id="UP001379533">
    <property type="component" value="Chromosome"/>
</dbReference>
<feature type="region of interest" description="Disordered" evidence="3">
    <location>
        <begin position="269"/>
        <end position="301"/>
    </location>
</feature>
<keyword evidence="2" id="KW-0132">Cell division</keyword>
<accession>A0ABZ2K2A7</accession>
<comment type="function">
    <text evidence="2">Participates in chromosomal partition during cell division. May act via the formation of a condensin-like complex containing Smc and ScpB that pull DNA away from mid-cell into both cell halves.</text>
</comment>
<dbReference type="HAMAP" id="MF_01805">
    <property type="entry name" value="ScpA"/>
    <property type="match status" value="1"/>
</dbReference>
<evidence type="ECO:0000256" key="1">
    <source>
        <dbReference type="ARBA" id="ARBA00044777"/>
    </source>
</evidence>
<sequence>MSEVERLDAGPGTYSVSLPMFEGPLDLLLHLCQKHELEILDIPISFVTEKYLEYLALMQLLNLDIAAEYLVMAATLAHIKSKMLLPAPPPGQDDDKVEEEEEDPREALISRLLEYQKYKQAAAELGELGVAGQDSFGRGMPMEESFVQTGLAPLADIPLYRLLEAFQSVLSRSKIKITHDVIADRISITDRIHELADFLRGKPRMLFEELFEGLTTRFDLVITFLALLEMTRLRMTRLYQEEPLAPLYVEATDLNAGIESGGLDPRAVAVLTGQEGPEGQEERPVEEEEEPPASPEGEGAS</sequence>
<evidence type="ECO:0000313" key="5">
    <source>
        <dbReference type="Proteomes" id="UP001379533"/>
    </source>
</evidence>
<dbReference type="PANTHER" id="PTHR33969:SF2">
    <property type="entry name" value="SEGREGATION AND CONDENSATION PROTEIN A"/>
    <property type="match status" value="1"/>
</dbReference>
<dbReference type="InterPro" id="IPR003768">
    <property type="entry name" value="ScpA"/>
</dbReference>
<comment type="subcellular location">
    <subcellularLocation>
        <location evidence="2">Cytoplasm</location>
    </subcellularLocation>
    <text evidence="2">Associated with two foci at the outer edges of the nucleoid region in young cells, and at four foci within both cell halves in older cells.</text>
</comment>
<keyword evidence="2" id="KW-0963">Cytoplasm</keyword>
<dbReference type="RefSeq" id="WP_394843358.1">
    <property type="nucleotide sequence ID" value="NZ_CP089982.1"/>
</dbReference>
<dbReference type="EMBL" id="CP089982">
    <property type="protein sequence ID" value="WXA92757.1"/>
    <property type="molecule type" value="Genomic_DNA"/>
</dbReference>